<dbReference type="InterPro" id="IPR025348">
    <property type="entry name" value="DUF4252"/>
</dbReference>
<evidence type="ECO:0008006" key="3">
    <source>
        <dbReference type="Google" id="ProtNLM"/>
    </source>
</evidence>
<accession>A0A2H1EAA6</accession>
<protein>
    <recommendedName>
        <fullName evidence="3">Lipoprotein</fullName>
    </recommendedName>
</protein>
<dbReference type="GeneID" id="47723243"/>
<keyword evidence="2" id="KW-1185">Reference proteome</keyword>
<dbReference type="EMBL" id="LT634361">
    <property type="protein sequence ID" value="SFZ82752.1"/>
    <property type="molecule type" value="Genomic_DNA"/>
</dbReference>
<evidence type="ECO:0000313" key="2">
    <source>
        <dbReference type="Proteomes" id="UP000231564"/>
    </source>
</evidence>
<dbReference type="KEGG" id="tmar:MARIT_1737"/>
<evidence type="ECO:0000313" key="1">
    <source>
        <dbReference type="EMBL" id="SFZ82752.1"/>
    </source>
</evidence>
<dbReference type="RefSeq" id="WP_024740550.1">
    <property type="nucleotide sequence ID" value="NZ_BAUG01000008.1"/>
</dbReference>
<reference evidence="1 2" key="1">
    <citation type="submission" date="2016-11" db="EMBL/GenBank/DDBJ databases">
        <authorList>
            <person name="Jaros S."/>
            <person name="Januszkiewicz K."/>
            <person name="Wedrychowicz H."/>
        </authorList>
    </citation>
    <scope>NUCLEOTIDE SEQUENCE [LARGE SCALE GENOMIC DNA]</scope>
    <source>
        <strain evidence="1">NCIMB 2154T</strain>
    </source>
</reference>
<dbReference type="STRING" id="1349785.GCA_000509405_02261"/>
<gene>
    <name evidence="1" type="ORF">MARIT_1737</name>
</gene>
<dbReference type="Proteomes" id="UP000231564">
    <property type="component" value="Chromosome MARIT"/>
</dbReference>
<dbReference type="Pfam" id="PF14060">
    <property type="entry name" value="DUF4252"/>
    <property type="match status" value="1"/>
</dbReference>
<proteinExistence type="predicted"/>
<sequence length="179" mass="20203">MKKIIKPIVYLLVGIILISCKNEYSVQEYLVEAQNKEEFITFDIAGSMLQLKNGVSDEAKEVLQTVKKINIAVLPIADNEENYDKEKSKLKKIEKNPAYKQLIRVSDSGSKINIYYTGEGDSVNEVVVFGYGKEIGVGIARILGDKMKPSKIVEVMKELKVDKDSELINALKKVFEKRN</sequence>
<name>A0A2H1EAA6_9FLAO</name>
<organism evidence="1 2">
    <name type="scientific">Tenacibaculum maritimum NCIMB 2154</name>
    <dbReference type="NCBI Taxonomy" id="1349785"/>
    <lineage>
        <taxon>Bacteria</taxon>
        <taxon>Pseudomonadati</taxon>
        <taxon>Bacteroidota</taxon>
        <taxon>Flavobacteriia</taxon>
        <taxon>Flavobacteriales</taxon>
        <taxon>Flavobacteriaceae</taxon>
        <taxon>Tenacibaculum</taxon>
    </lineage>
</organism>
<dbReference type="AlphaFoldDB" id="A0A2H1EAA6"/>
<dbReference type="OrthoDB" id="1143555at2"/>
<dbReference type="PROSITE" id="PS51257">
    <property type="entry name" value="PROKAR_LIPOPROTEIN"/>
    <property type="match status" value="1"/>
</dbReference>